<dbReference type="PANTHER" id="PTHR31600">
    <property type="entry name" value="TINY MACROCYSTS PROTEIN B-RELATED"/>
    <property type="match status" value="1"/>
</dbReference>
<evidence type="ECO:0000259" key="7">
    <source>
        <dbReference type="PROSITE" id="PS50112"/>
    </source>
</evidence>
<keyword evidence="2" id="KW-0716">Sensory transduction</keyword>
<dbReference type="GO" id="GO:0009881">
    <property type="term" value="F:photoreceptor activity"/>
    <property type="evidence" value="ECO:0007669"/>
    <property type="project" value="UniProtKB-KW"/>
</dbReference>
<name>A0A699ZXE1_HAELA</name>
<dbReference type="CDD" id="cd00130">
    <property type="entry name" value="PAS"/>
    <property type="match status" value="1"/>
</dbReference>
<dbReference type="FunFam" id="3.30.450.20:FF:000060">
    <property type="entry name" value="Sensor protein FixL"/>
    <property type="match status" value="1"/>
</dbReference>
<evidence type="ECO:0000256" key="6">
    <source>
        <dbReference type="ARBA" id="ARBA00022840"/>
    </source>
</evidence>
<proteinExistence type="predicted"/>
<keyword evidence="1" id="KW-0157">Chromophore</keyword>
<evidence type="ECO:0000313" key="9">
    <source>
        <dbReference type="Proteomes" id="UP000485058"/>
    </source>
</evidence>
<keyword evidence="6" id="KW-0067">ATP-binding</keyword>
<protein>
    <recommendedName>
        <fullName evidence="7">PAS domain-containing protein</fullName>
    </recommendedName>
</protein>
<dbReference type="SMART" id="SM00091">
    <property type="entry name" value="PAS"/>
    <property type="match status" value="2"/>
</dbReference>
<dbReference type="PROSITE" id="PS50112">
    <property type="entry name" value="PAS"/>
    <property type="match status" value="1"/>
</dbReference>
<accession>A0A699ZXE1</accession>
<keyword evidence="5" id="KW-0418">Kinase</keyword>
<reference evidence="8 9" key="1">
    <citation type="submission" date="2020-02" db="EMBL/GenBank/DDBJ databases">
        <title>Draft genome sequence of Haematococcus lacustris strain NIES-144.</title>
        <authorList>
            <person name="Morimoto D."/>
            <person name="Nakagawa S."/>
            <person name="Yoshida T."/>
            <person name="Sawayama S."/>
        </authorList>
    </citation>
    <scope>NUCLEOTIDE SEQUENCE [LARGE SCALE GENOMIC DNA]</scope>
    <source>
        <strain evidence="8 9">NIES-144</strain>
    </source>
</reference>
<evidence type="ECO:0000313" key="8">
    <source>
        <dbReference type="EMBL" id="GFH27111.1"/>
    </source>
</evidence>
<dbReference type="InterPro" id="IPR000014">
    <property type="entry name" value="PAS"/>
</dbReference>
<dbReference type="GO" id="GO:0016301">
    <property type="term" value="F:kinase activity"/>
    <property type="evidence" value="ECO:0007669"/>
    <property type="project" value="UniProtKB-KW"/>
</dbReference>
<dbReference type="InterPro" id="IPR052994">
    <property type="entry name" value="Tiny_macrocysts_regulators"/>
</dbReference>
<keyword evidence="4" id="KW-0547">Nucleotide-binding</keyword>
<evidence type="ECO:0000256" key="3">
    <source>
        <dbReference type="ARBA" id="ARBA00022679"/>
    </source>
</evidence>
<evidence type="ECO:0000256" key="1">
    <source>
        <dbReference type="ARBA" id="ARBA00022543"/>
    </source>
</evidence>
<dbReference type="InterPro" id="IPR035965">
    <property type="entry name" value="PAS-like_dom_sf"/>
</dbReference>
<evidence type="ECO:0000256" key="2">
    <source>
        <dbReference type="ARBA" id="ARBA00022606"/>
    </source>
</evidence>
<gene>
    <name evidence="8" type="ORF">HaLaN_25377</name>
</gene>
<dbReference type="AlphaFoldDB" id="A0A699ZXE1"/>
<dbReference type="PANTHER" id="PTHR31600:SF2">
    <property type="entry name" value="GAMETE ENRICHED GENE 10 PROTEIN-RELATED"/>
    <property type="match status" value="1"/>
</dbReference>
<feature type="non-terminal residue" evidence="8">
    <location>
        <position position="1"/>
    </location>
</feature>
<dbReference type="GO" id="GO:0006355">
    <property type="term" value="P:regulation of DNA-templated transcription"/>
    <property type="evidence" value="ECO:0007669"/>
    <property type="project" value="InterPro"/>
</dbReference>
<comment type="caution">
    <text evidence="8">The sequence shown here is derived from an EMBL/GenBank/DDBJ whole genome shotgun (WGS) entry which is preliminary data.</text>
</comment>
<dbReference type="GO" id="GO:0005524">
    <property type="term" value="F:ATP binding"/>
    <property type="evidence" value="ECO:0007669"/>
    <property type="project" value="UniProtKB-KW"/>
</dbReference>
<keyword evidence="1" id="KW-0675">Receptor</keyword>
<dbReference type="Proteomes" id="UP000485058">
    <property type="component" value="Unassembled WGS sequence"/>
</dbReference>
<evidence type="ECO:0000256" key="5">
    <source>
        <dbReference type="ARBA" id="ARBA00022777"/>
    </source>
</evidence>
<dbReference type="EMBL" id="BLLF01003353">
    <property type="protein sequence ID" value="GFH27111.1"/>
    <property type="molecule type" value="Genomic_DNA"/>
</dbReference>
<feature type="domain" description="PAS" evidence="7">
    <location>
        <begin position="68"/>
        <end position="123"/>
    </location>
</feature>
<keyword evidence="9" id="KW-1185">Reference proteome</keyword>
<dbReference type="Gene3D" id="3.30.450.20">
    <property type="entry name" value="PAS domain"/>
    <property type="match status" value="1"/>
</dbReference>
<keyword evidence="1" id="KW-0600">Photoreceptor protein</keyword>
<keyword evidence="3" id="KW-0808">Transferase</keyword>
<dbReference type="InterPro" id="IPR013767">
    <property type="entry name" value="PAS_fold"/>
</dbReference>
<dbReference type="NCBIfam" id="TIGR00229">
    <property type="entry name" value="sensory_box"/>
    <property type="match status" value="1"/>
</dbReference>
<dbReference type="Pfam" id="PF00989">
    <property type="entry name" value="PAS"/>
    <property type="match status" value="1"/>
</dbReference>
<sequence>MKLVRLYAKFLESVKHDPWSAAKWEAEKLEQLAEEAKASNVFQDMDLRDPALRASLLALGPNSDHRAVVIINAQCLVQMINQTACEMLGYQRSELVGRNVNIIVPPPFSEFHNNYVRTYLNTGKANLVNRHSRFVAMHKERHVVDTTLLVTKVSGIGEDTMFMGLLEASPPPDDVAHIWVMFNGQVVSADINYADWFGYAPQQLVGKSLSEYVVDFKRIDLVLREARASQALGPKRPPTLSPAELQHQGSEAAKLMRQGSRSDTWSVHDIQWLHCFAGPVACHVTITNGGIGTHLFNMLAIRRLGRQAHSLKHMLVSDRHNRVLHITQQLSAMLGSTPKGLMASGAKSTLEALLAQPFSQLHASLGCSVPPHQPPAYSCRSGLSVLMAGVGPQGPMSLPVSLSIRKKQHGMESEEYHITSIKPRTVGQALGERCVGLVLDSLGYVIDVAPDASDAVFGFPPKQLMGRHVSTFVDILSPQQARKAAAPAATPNASLGGIQALLQGRKAEDHALDPGEAAVCKEDEEQVAQLLLELAGRSTEMPGITWRCGVSRSHADTSTPGNLKGMAAILLGRMQARFL</sequence>
<organism evidence="8 9">
    <name type="scientific">Haematococcus lacustris</name>
    <name type="common">Green alga</name>
    <name type="synonym">Haematococcus pluvialis</name>
    <dbReference type="NCBI Taxonomy" id="44745"/>
    <lineage>
        <taxon>Eukaryota</taxon>
        <taxon>Viridiplantae</taxon>
        <taxon>Chlorophyta</taxon>
        <taxon>core chlorophytes</taxon>
        <taxon>Chlorophyceae</taxon>
        <taxon>CS clade</taxon>
        <taxon>Chlamydomonadales</taxon>
        <taxon>Haematococcaceae</taxon>
        <taxon>Haematococcus</taxon>
    </lineage>
</organism>
<dbReference type="SUPFAM" id="SSF55785">
    <property type="entry name" value="PYP-like sensor domain (PAS domain)"/>
    <property type="match status" value="1"/>
</dbReference>
<evidence type="ECO:0000256" key="4">
    <source>
        <dbReference type="ARBA" id="ARBA00022741"/>
    </source>
</evidence>